<accession>A0A5D4K8X7</accession>
<evidence type="ECO:0000313" key="4">
    <source>
        <dbReference type="EMBL" id="TYR73476.1"/>
    </source>
</evidence>
<dbReference type="InterPro" id="IPR011006">
    <property type="entry name" value="CheY-like_superfamily"/>
</dbReference>
<dbReference type="EMBL" id="VTEH01000018">
    <property type="protein sequence ID" value="TYR73476.1"/>
    <property type="molecule type" value="Genomic_DNA"/>
</dbReference>
<dbReference type="InterPro" id="IPR007492">
    <property type="entry name" value="LytTR_DNA-bd_dom"/>
</dbReference>
<dbReference type="Pfam" id="PF04397">
    <property type="entry name" value="LytTR"/>
    <property type="match status" value="1"/>
</dbReference>
<dbReference type="AlphaFoldDB" id="A0A5D4K8X7"/>
<evidence type="ECO:0000313" key="5">
    <source>
        <dbReference type="Proteomes" id="UP000323317"/>
    </source>
</evidence>
<protein>
    <submittedName>
        <fullName evidence="4">Response regulator transcription factor</fullName>
    </submittedName>
</protein>
<reference evidence="4 5" key="1">
    <citation type="submission" date="2019-08" db="EMBL/GenBank/DDBJ databases">
        <title>Bacillus genomes from the desert of Cuatro Cienegas, Coahuila.</title>
        <authorList>
            <person name="Olmedo-Alvarez G."/>
        </authorList>
    </citation>
    <scope>NUCLEOTIDE SEQUENCE [LARGE SCALE GENOMIC DNA]</scope>
    <source>
        <strain evidence="4 5">CH40_1T</strain>
    </source>
</reference>
<dbReference type="RefSeq" id="WP_148948303.1">
    <property type="nucleotide sequence ID" value="NZ_VTEH01000018.1"/>
</dbReference>
<gene>
    <name evidence="4" type="ORF">FZC79_18720</name>
</gene>
<dbReference type="Gene3D" id="3.40.50.2300">
    <property type="match status" value="1"/>
</dbReference>
<comment type="caution">
    <text evidence="4">The sequence shown here is derived from an EMBL/GenBank/DDBJ whole genome shotgun (WGS) entry which is preliminary data.</text>
</comment>
<dbReference type="GO" id="GO:0000156">
    <property type="term" value="F:phosphorelay response regulator activity"/>
    <property type="evidence" value="ECO:0007669"/>
    <property type="project" value="InterPro"/>
</dbReference>
<proteinExistence type="predicted"/>
<evidence type="ECO:0000256" key="1">
    <source>
        <dbReference type="PROSITE-ProRule" id="PRU00169"/>
    </source>
</evidence>
<organism evidence="4 5">
    <name type="scientific">Rossellomorea vietnamensis</name>
    <dbReference type="NCBI Taxonomy" id="218284"/>
    <lineage>
        <taxon>Bacteria</taxon>
        <taxon>Bacillati</taxon>
        <taxon>Bacillota</taxon>
        <taxon>Bacilli</taxon>
        <taxon>Bacillales</taxon>
        <taxon>Bacillaceae</taxon>
        <taxon>Rossellomorea</taxon>
    </lineage>
</organism>
<dbReference type="PANTHER" id="PTHR37299:SF1">
    <property type="entry name" value="STAGE 0 SPORULATION PROTEIN A HOMOLOG"/>
    <property type="match status" value="1"/>
</dbReference>
<dbReference type="Gene3D" id="2.40.50.1020">
    <property type="entry name" value="LytTr DNA-binding domain"/>
    <property type="match status" value="1"/>
</dbReference>
<dbReference type="InterPro" id="IPR001789">
    <property type="entry name" value="Sig_transdc_resp-reg_receiver"/>
</dbReference>
<sequence length="237" mass="27890">MDNLNVIIIYENPQTLSHLETLVLKFEENLEVEWFSDEVKAITYIKKRKVDAALIEITNSSESRMELAKNIQDINQDISLIFCSNTIDLAYDCIQYYPADFMITPIDPLRLQRTLFRITKMQNGFLTPKKIGVKINSSYMLVDIDEILFFERVSRKTLIHLVSGEIIESYEGIKYFEEKLNNFNFFRSHQSYLVSVNKIIKIYPDSFTNNYNISVTNCKKEIILSKRKYYTLKETLI</sequence>
<dbReference type="PANTHER" id="PTHR37299">
    <property type="entry name" value="TRANSCRIPTIONAL REGULATOR-RELATED"/>
    <property type="match status" value="1"/>
</dbReference>
<evidence type="ECO:0000259" key="2">
    <source>
        <dbReference type="PROSITE" id="PS50110"/>
    </source>
</evidence>
<dbReference type="GO" id="GO:0003677">
    <property type="term" value="F:DNA binding"/>
    <property type="evidence" value="ECO:0007669"/>
    <property type="project" value="InterPro"/>
</dbReference>
<feature type="domain" description="Response regulatory" evidence="2">
    <location>
        <begin position="5"/>
        <end position="119"/>
    </location>
</feature>
<dbReference type="PROSITE" id="PS50110">
    <property type="entry name" value="RESPONSE_REGULATORY"/>
    <property type="match status" value="1"/>
</dbReference>
<name>A0A5D4K8X7_9BACI</name>
<dbReference type="InterPro" id="IPR046947">
    <property type="entry name" value="LytR-like"/>
</dbReference>
<comment type="caution">
    <text evidence="1">Lacks conserved residue(s) required for the propagation of feature annotation.</text>
</comment>
<feature type="domain" description="HTH LytTR-type" evidence="3">
    <location>
        <begin position="131"/>
        <end position="237"/>
    </location>
</feature>
<dbReference type="SUPFAM" id="SSF52172">
    <property type="entry name" value="CheY-like"/>
    <property type="match status" value="1"/>
</dbReference>
<dbReference type="Proteomes" id="UP000323317">
    <property type="component" value="Unassembled WGS sequence"/>
</dbReference>
<dbReference type="PROSITE" id="PS50930">
    <property type="entry name" value="HTH_LYTTR"/>
    <property type="match status" value="1"/>
</dbReference>
<dbReference type="SMART" id="SM00850">
    <property type="entry name" value="LytTR"/>
    <property type="match status" value="1"/>
</dbReference>
<evidence type="ECO:0000259" key="3">
    <source>
        <dbReference type="PROSITE" id="PS50930"/>
    </source>
</evidence>